<dbReference type="Proteomes" id="UP001279410">
    <property type="component" value="Unassembled WGS sequence"/>
</dbReference>
<dbReference type="EMBL" id="BRZM01000007">
    <property type="protein sequence ID" value="GLD49328.1"/>
    <property type="molecule type" value="Genomic_DNA"/>
</dbReference>
<dbReference type="PANTHER" id="PTHR24410:SF16">
    <property type="entry name" value="GALECTIN-3-BINDING PROTEIN"/>
    <property type="match status" value="1"/>
</dbReference>
<reference evidence="1" key="1">
    <citation type="submission" date="2022-08" db="EMBL/GenBank/DDBJ databases">
        <title>Genome sequencing of akame (Lates japonicus).</title>
        <authorList>
            <person name="Hashiguchi Y."/>
            <person name="Takahashi H."/>
        </authorList>
    </citation>
    <scope>NUCLEOTIDE SEQUENCE</scope>
    <source>
        <strain evidence="1">Kochi</strain>
    </source>
</reference>
<dbReference type="AlphaFoldDB" id="A0AAD3M8K1"/>
<dbReference type="InterPro" id="IPR051481">
    <property type="entry name" value="BTB-POZ/Galectin-3-binding"/>
</dbReference>
<protein>
    <submittedName>
        <fullName evidence="1">Galectin-3-binding protein A-like protein</fullName>
    </submittedName>
</protein>
<proteinExistence type="predicted"/>
<keyword evidence="2" id="KW-1185">Reference proteome</keyword>
<gene>
    <name evidence="1" type="ORF">AKAME5_000313900</name>
</gene>
<organism evidence="1 2">
    <name type="scientific">Lates japonicus</name>
    <name type="common">Japanese lates</name>
    <dbReference type="NCBI Taxonomy" id="270547"/>
    <lineage>
        <taxon>Eukaryota</taxon>
        <taxon>Metazoa</taxon>
        <taxon>Chordata</taxon>
        <taxon>Craniata</taxon>
        <taxon>Vertebrata</taxon>
        <taxon>Euteleostomi</taxon>
        <taxon>Actinopterygii</taxon>
        <taxon>Neopterygii</taxon>
        <taxon>Teleostei</taxon>
        <taxon>Neoteleostei</taxon>
        <taxon>Acanthomorphata</taxon>
        <taxon>Carangaria</taxon>
        <taxon>Carangaria incertae sedis</taxon>
        <taxon>Centropomidae</taxon>
        <taxon>Lates</taxon>
    </lineage>
</organism>
<sequence length="191" mass="22254">MIPAEKLYELESNSSLYSTHKQIYDENMLKAFQFNVLLFSNLLSNPNFDKDDDDYQPRIYTATPWSTAIGSPSVSSYKHFCTPIHNSLIFKHNEINWEANVFMKQYECSNQGVRCKPLPVTRLIARNQLPQQSNILFRNWLLVGWLLCQGKYICQVQDFKLNLAHIAENGTQVLPYPCPDDQYVLRFVVRP</sequence>
<comment type="caution">
    <text evidence="1">The sequence shown here is derived from an EMBL/GenBank/DDBJ whole genome shotgun (WGS) entry which is preliminary data.</text>
</comment>
<name>A0AAD3M8K1_LATJO</name>
<dbReference type="PANTHER" id="PTHR24410">
    <property type="entry name" value="HL07962P-RELATED"/>
    <property type="match status" value="1"/>
</dbReference>
<evidence type="ECO:0000313" key="1">
    <source>
        <dbReference type="EMBL" id="GLD49328.1"/>
    </source>
</evidence>
<evidence type="ECO:0000313" key="2">
    <source>
        <dbReference type="Proteomes" id="UP001279410"/>
    </source>
</evidence>
<accession>A0AAD3M8K1</accession>